<sequence>MVFHTILPRFIFQDLSYCFIRVSGGGGSGDAGLWLGSLLISAARANNTIFSPENTQQGRRRLSSSRVSGEEKPLTCLSKGLRRPFFVVL</sequence>
<gene>
    <name evidence="1" type="ORF">HUJ06_005569</name>
</gene>
<proteinExistence type="predicted"/>
<organism evidence="1 2">
    <name type="scientific">Nelumbo nucifera</name>
    <name type="common">Sacred lotus</name>
    <dbReference type="NCBI Taxonomy" id="4432"/>
    <lineage>
        <taxon>Eukaryota</taxon>
        <taxon>Viridiplantae</taxon>
        <taxon>Streptophyta</taxon>
        <taxon>Embryophyta</taxon>
        <taxon>Tracheophyta</taxon>
        <taxon>Spermatophyta</taxon>
        <taxon>Magnoliopsida</taxon>
        <taxon>Proteales</taxon>
        <taxon>Nelumbonaceae</taxon>
        <taxon>Nelumbo</taxon>
    </lineage>
</organism>
<evidence type="ECO:0000313" key="1">
    <source>
        <dbReference type="EMBL" id="DAD34929.1"/>
    </source>
</evidence>
<reference evidence="1 2" key="1">
    <citation type="journal article" date="2020" name="Mol. Biol. Evol.">
        <title>Distinct Expression and Methylation Patterns for Genes with Different Fates following a Single Whole-Genome Duplication in Flowering Plants.</title>
        <authorList>
            <person name="Shi T."/>
            <person name="Rahmani R.S."/>
            <person name="Gugger P.F."/>
            <person name="Wang M."/>
            <person name="Li H."/>
            <person name="Zhang Y."/>
            <person name="Li Z."/>
            <person name="Wang Q."/>
            <person name="Van de Peer Y."/>
            <person name="Marchal K."/>
            <person name="Chen J."/>
        </authorList>
    </citation>
    <scope>NUCLEOTIDE SEQUENCE [LARGE SCALE GENOMIC DNA]</scope>
    <source>
        <tissue evidence="1">Leaf</tissue>
    </source>
</reference>
<keyword evidence="2" id="KW-1185">Reference proteome</keyword>
<dbReference type="AlphaFoldDB" id="A0A822YU35"/>
<evidence type="ECO:0000313" key="2">
    <source>
        <dbReference type="Proteomes" id="UP000607653"/>
    </source>
</evidence>
<protein>
    <submittedName>
        <fullName evidence="1">Uncharacterized protein</fullName>
    </submittedName>
</protein>
<name>A0A822YU35_NELNU</name>
<dbReference type="EMBL" id="DUZY01000004">
    <property type="protein sequence ID" value="DAD34929.1"/>
    <property type="molecule type" value="Genomic_DNA"/>
</dbReference>
<dbReference type="Proteomes" id="UP000607653">
    <property type="component" value="Unassembled WGS sequence"/>
</dbReference>
<comment type="caution">
    <text evidence="1">The sequence shown here is derived from an EMBL/GenBank/DDBJ whole genome shotgun (WGS) entry which is preliminary data.</text>
</comment>
<accession>A0A822YU35</accession>